<evidence type="ECO:0000313" key="7">
    <source>
        <dbReference type="EMBL" id="GHO99612.1"/>
    </source>
</evidence>
<comment type="subcellular location">
    <subcellularLocation>
        <location evidence="1">Cell membrane</location>
        <topology evidence="1">Multi-pass membrane protein</topology>
    </subcellularLocation>
</comment>
<dbReference type="PANTHER" id="PTHR32196">
    <property type="entry name" value="ABC TRANSPORTER PERMEASE PROTEIN YPHD-RELATED-RELATED"/>
    <property type="match status" value="1"/>
</dbReference>
<dbReference type="InterPro" id="IPR001851">
    <property type="entry name" value="ABC_transp_permease"/>
</dbReference>
<feature type="transmembrane region" description="Helical" evidence="6">
    <location>
        <begin position="116"/>
        <end position="140"/>
    </location>
</feature>
<dbReference type="AlphaFoldDB" id="A0A8J3IZH1"/>
<dbReference type="GO" id="GO:0005886">
    <property type="term" value="C:plasma membrane"/>
    <property type="evidence" value="ECO:0007669"/>
    <property type="project" value="UniProtKB-SubCell"/>
</dbReference>
<feature type="transmembrane region" description="Helical" evidence="6">
    <location>
        <begin position="239"/>
        <end position="259"/>
    </location>
</feature>
<feature type="transmembrane region" description="Helical" evidence="6">
    <location>
        <begin position="146"/>
        <end position="166"/>
    </location>
</feature>
<reference evidence="7" key="1">
    <citation type="submission" date="2020-10" db="EMBL/GenBank/DDBJ databases">
        <title>Taxonomic study of unclassified bacteria belonging to the class Ktedonobacteria.</title>
        <authorList>
            <person name="Yabe S."/>
            <person name="Wang C.M."/>
            <person name="Zheng Y."/>
            <person name="Sakai Y."/>
            <person name="Cavaletti L."/>
            <person name="Monciardini P."/>
            <person name="Donadio S."/>
        </authorList>
    </citation>
    <scope>NUCLEOTIDE SEQUENCE</scope>
    <source>
        <strain evidence="7">ID150040</strain>
    </source>
</reference>
<keyword evidence="3 6" id="KW-0812">Transmembrane</keyword>
<feature type="transmembrane region" description="Helical" evidence="6">
    <location>
        <begin position="71"/>
        <end position="104"/>
    </location>
</feature>
<protein>
    <submittedName>
        <fullName evidence="7">Sugar ABC transporter permease</fullName>
    </submittedName>
</protein>
<sequence>MAKLDPATTPITPETSTSPRRFGLLERLRNFGQAYGALTALVLIILYDIAFRPHFLEARSLFNDLQEVAPIAIIATGMTLVIATGGIDLSVGSLMAFAGALAPIIFQSPLLAGSPALAITLTLLLPLFATGLFGLFNGVLVTRFRIQPIIATLVLFIAGRGIALVLSNDKLQDFHNPGFQFIGQGTVLGIPFQVILMLIIVIFFAVIVRVTTFGRYVLSTGGNEAAARLAGIPVDRVKLAVYTISALLAALAGFIIISINSSSDATRVGLNGELDAIAAVAVGGTPLTGGQATVVGTLIGALIIYLIGATLVAQNVSFGVAQVIKAAIILLAVYVQRQQKV</sequence>
<evidence type="ECO:0000313" key="8">
    <source>
        <dbReference type="Proteomes" id="UP000597444"/>
    </source>
</evidence>
<evidence type="ECO:0000256" key="4">
    <source>
        <dbReference type="ARBA" id="ARBA00022989"/>
    </source>
</evidence>
<dbReference type="SUPFAM" id="SSF81345">
    <property type="entry name" value="ABC transporter involved in vitamin B12 uptake, BtuC"/>
    <property type="match status" value="1"/>
</dbReference>
<evidence type="ECO:0000256" key="3">
    <source>
        <dbReference type="ARBA" id="ARBA00022692"/>
    </source>
</evidence>
<accession>A0A8J3IZH1</accession>
<keyword evidence="5 6" id="KW-0472">Membrane</keyword>
<dbReference type="RefSeq" id="WP_220210250.1">
    <property type="nucleotide sequence ID" value="NZ_BNJK01000002.1"/>
</dbReference>
<keyword evidence="2" id="KW-1003">Cell membrane</keyword>
<feature type="transmembrane region" description="Helical" evidence="6">
    <location>
        <begin position="318"/>
        <end position="335"/>
    </location>
</feature>
<name>A0A8J3IZH1_9CHLR</name>
<dbReference type="CDD" id="cd06579">
    <property type="entry name" value="TM_PBP1_transp_AraH_like"/>
    <property type="match status" value="1"/>
</dbReference>
<evidence type="ECO:0000256" key="5">
    <source>
        <dbReference type="ARBA" id="ARBA00023136"/>
    </source>
</evidence>
<feature type="transmembrane region" description="Helical" evidence="6">
    <location>
        <begin position="187"/>
        <end position="208"/>
    </location>
</feature>
<dbReference type="EMBL" id="BNJK01000002">
    <property type="protein sequence ID" value="GHO99612.1"/>
    <property type="molecule type" value="Genomic_DNA"/>
</dbReference>
<evidence type="ECO:0000256" key="2">
    <source>
        <dbReference type="ARBA" id="ARBA00022475"/>
    </source>
</evidence>
<evidence type="ECO:0000256" key="6">
    <source>
        <dbReference type="SAM" id="Phobius"/>
    </source>
</evidence>
<comment type="caution">
    <text evidence="7">The sequence shown here is derived from an EMBL/GenBank/DDBJ whole genome shotgun (WGS) entry which is preliminary data.</text>
</comment>
<feature type="transmembrane region" description="Helical" evidence="6">
    <location>
        <begin position="292"/>
        <end position="312"/>
    </location>
</feature>
<keyword evidence="4 6" id="KW-1133">Transmembrane helix</keyword>
<dbReference type="Pfam" id="PF02653">
    <property type="entry name" value="BPD_transp_2"/>
    <property type="match status" value="1"/>
</dbReference>
<dbReference type="InterPro" id="IPR037294">
    <property type="entry name" value="ABC_BtuC-like"/>
</dbReference>
<gene>
    <name evidence="7" type="ORF">KSF_096600</name>
</gene>
<dbReference type="Proteomes" id="UP000597444">
    <property type="component" value="Unassembled WGS sequence"/>
</dbReference>
<dbReference type="PANTHER" id="PTHR32196:SF19">
    <property type="entry name" value="GALACTOFURANOSE TRANSPORTER PERMEASE PROTEIN YTFT"/>
    <property type="match status" value="1"/>
</dbReference>
<feature type="transmembrane region" description="Helical" evidence="6">
    <location>
        <begin position="30"/>
        <end position="51"/>
    </location>
</feature>
<evidence type="ECO:0000256" key="1">
    <source>
        <dbReference type="ARBA" id="ARBA00004651"/>
    </source>
</evidence>
<keyword evidence="8" id="KW-1185">Reference proteome</keyword>
<proteinExistence type="predicted"/>
<dbReference type="GO" id="GO:0022857">
    <property type="term" value="F:transmembrane transporter activity"/>
    <property type="evidence" value="ECO:0007669"/>
    <property type="project" value="InterPro"/>
</dbReference>
<organism evidence="7 8">
    <name type="scientific">Reticulibacter mediterranei</name>
    <dbReference type="NCBI Taxonomy" id="2778369"/>
    <lineage>
        <taxon>Bacteria</taxon>
        <taxon>Bacillati</taxon>
        <taxon>Chloroflexota</taxon>
        <taxon>Ktedonobacteria</taxon>
        <taxon>Ktedonobacterales</taxon>
        <taxon>Reticulibacteraceae</taxon>
        <taxon>Reticulibacter</taxon>
    </lineage>
</organism>